<name>A0A497XH37_9PROT</name>
<keyword evidence="3" id="KW-1185">Reference proteome</keyword>
<dbReference type="Pfam" id="PF03848">
    <property type="entry name" value="TehB"/>
    <property type="match status" value="1"/>
</dbReference>
<dbReference type="RefSeq" id="WP_121242167.1">
    <property type="nucleotide sequence ID" value="NZ_BHVV01000008.1"/>
</dbReference>
<dbReference type="CDD" id="cd02440">
    <property type="entry name" value="AdoMet_MTases"/>
    <property type="match status" value="1"/>
</dbReference>
<dbReference type="InterPro" id="IPR029063">
    <property type="entry name" value="SAM-dependent_MTases_sf"/>
</dbReference>
<organism evidence="2 3">
    <name type="scientific">Sulfurisoma sediminicola</name>
    <dbReference type="NCBI Taxonomy" id="1381557"/>
    <lineage>
        <taxon>Bacteria</taxon>
        <taxon>Pseudomonadati</taxon>
        <taxon>Pseudomonadota</taxon>
        <taxon>Betaproteobacteria</taxon>
        <taxon>Nitrosomonadales</taxon>
        <taxon>Sterolibacteriaceae</taxon>
        <taxon>Sulfurisoma</taxon>
    </lineage>
</organism>
<evidence type="ECO:0000313" key="2">
    <source>
        <dbReference type="EMBL" id="RLJ65378.1"/>
    </source>
</evidence>
<proteinExistence type="predicted"/>
<sequence>MSETSFQPQAPATAPSAWVRRFAPLIPASGEVLDLACGGGRHTRLLHELGYGVEAVDRDAAALAELSGLPGVTTRAADLEGGPWPYRGRAFAGIVVTNYLWRPLLPALLDALGEEGVLIYETFMLGNERFGKPSNPQFLLRPGELLEMVQGTHFSVIAFEQGEVASPRPAVIQRICARRGGPLRLPP</sequence>
<accession>A0A497XH37</accession>
<gene>
    <name evidence="2" type="ORF">DFR35_2042</name>
</gene>
<dbReference type="Proteomes" id="UP000268908">
    <property type="component" value="Unassembled WGS sequence"/>
</dbReference>
<feature type="domain" description="Tellurite resistance methyltransferase TehB-like" evidence="1">
    <location>
        <begin position="29"/>
        <end position="67"/>
    </location>
</feature>
<dbReference type="EMBL" id="RCCI01000005">
    <property type="protein sequence ID" value="RLJ65378.1"/>
    <property type="molecule type" value="Genomic_DNA"/>
</dbReference>
<dbReference type="InterPro" id="IPR015985">
    <property type="entry name" value="TehB-like_dom"/>
</dbReference>
<reference evidence="2 3" key="1">
    <citation type="submission" date="2018-10" db="EMBL/GenBank/DDBJ databases">
        <title>Genomic Encyclopedia of Type Strains, Phase IV (KMG-IV): sequencing the most valuable type-strain genomes for metagenomic binning, comparative biology and taxonomic classification.</title>
        <authorList>
            <person name="Goeker M."/>
        </authorList>
    </citation>
    <scope>NUCLEOTIDE SEQUENCE [LARGE SCALE GENOMIC DNA]</scope>
    <source>
        <strain evidence="2 3">DSM 26916</strain>
    </source>
</reference>
<dbReference type="OrthoDB" id="9804312at2"/>
<comment type="caution">
    <text evidence="2">The sequence shown here is derived from an EMBL/GenBank/DDBJ whole genome shotgun (WGS) entry which is preliminary data.</text>
</comment>
<dbReference type="Gene3D" id="3.40.50.150">
    <property type="entry name" value="Vaccinia Virus protein VP39"/>
    <property type="match status" value="1"/>
</dbReference>
<evidence type="ECO:0000259" key="1">
    <source>
        <dbReference type="Pfam" id="PF03848"/>
    </source>
</evidence>
<dbReference type="AlphaFoldDB" id="A0A497XH37"/>
<evidence type="ECO:0000313" key="3">
    <source>
        <dbReference type="Proteomes" id="UP000268908"/>
    </source>
</evidence>
<dbReference type="SUPFAM" id="SSF53335">
    <property type="entry name" value="S-adenosyl-L-methionine-dependent methyltransferases"/>
    <property type="match status" value="1"/>
</dbReference>
<protein>
    <submittedName>
        <fullName evidence="2">Tellurite resistance protein TehB</fullName>
    </submittedName>
</protein>